<dbReference type="EMBL" id="MWDB01000024">
    <property type="protein sequence ID" value="OQB41091.1"/>
    <property type="molecule type" value="Genomic_DNA"/>
</dbReference>
<dbReference type="InterPro" id="IPR012833">
    <property type="entry name" value="NrdD"/>
</dbReference>
<dbReference type="SUPFAM" id="SSF51998">
    <property type="entry name" value="PFL-like glycyl radical enzymes"/>
    <property type="match status" value="1"/>
</dbReference>
<dbReference type="GO" id="GO:0008998">
    <property type="term" value="F:ribonucleoside-triphosphate reductase (thioredoxin) activity"/>
    <property type="evidence" value="ECO:0007669"/>
    <property type="project" value="InterPro"/>
</dbReference>
<comment type="caution">
    <text evidence="1">The sequence shown here is derived from an EMBL/GenBank/DDBJ whole genome shotgun (WGS) entry which is preliminary data.</text>
</comment>
<organism evidence="1">
    <name type="scientific">candidate division CPR1 bacterium ADurb.Bin160</name>
    <dbReference type="NCBI Taxonomy" id="1852826"/>
    <lineage>
        <taxon>Bacteria</taxon>
        <taxon>candidate division CPR1</taxon>
    </lineage>
</organism>
<dbReference type="GO" id="GO:0009265">
    <property type="term" value="P:2'-deoxyribonucleotide biosynthetic process"/>
    <property type="evidence" value="ECO:0007669"/>
    <property type="project" value="TreeGrafter"/>
</dbReference>
<accession>A0A1V5ZLT3</accession>
<proteinExistence type="predicted"/>
<evidence type="ECO:0000313" key="1">
    <source>
        <dbReference type="EMBL" id="OQB41091.1"/>
    </source>
</evidence>
<dbReference type="PANTHER" id="PTHR21075">
    <property type="entry name" value="ANAEROBIC RIBONUCLEOSIDE-TRIPHOSPHATE REDUCTASE"/>
    <property type="match status" value="1"/>
</dbReference>
<dbReference type="Proteomes" id="UP000485621">
    <property type="component" value="Unassembled WGS sequence"/>
</dbReference>
<protein>
    <submittedName>
        <fullName evidence="1">Anaerobic ribonucleoside triphosphate reductase</fullName>
    </submittedName>
</protein>
<sequence length="680" mass="78773">MEITFSFDKDFDMLLDKIRSEFGSDFFELEGIGSQLDINVFNKNFFKKINIADSSVDTSSNVRERSMISYTNEVYKPFTKLNSLYIIWKKMRDEFDIETANEFVTQELIGSLYTHDLHHAGYFPYCFAYSLEQIVRNGLPFIKSGKSGPAKHLNTFVQHIIQFVMYASNNSSGAVGLPDLFVWLWYYIKKDYRELVKNKEEITQIITQQFQILTYSLNQPIRGNQSPFTNFTLMDRNYIKAFFENSQYPDGSQILDDLEDIIWLELLYYQWLVKEREKQMLSFPVVTASLLFDYENGVYVDEDFAKKINKLAMKWEDINIYNSESVDALASCCRLRSSTKKIDSKHKVIKSLNDVEKLVGTMNSIGGTSLNIGSFKVVTINLPRLSYLVKIKKEEITEDNLAKTIYTSPRKKQEMFLELLEKEVVLTLKVLKAIRLLLEERIAQGTLPLYDYGLMSLERQYGTIGFTGMFEAVDLLGYTEDTIDGVRYTEEGVSFVEEILKKMVELKETALDNYGFNANIEQIPGEKAVVTLADKDKLFLAAKNIELKTFPMYSNQWIPLISGTDYMTRVETSQMFDKFGDGGTILHINVETEFNSEEDRFHFMMMLAKSHVIYYAINKRISVCDSGHSFYGDVCPICLQPKSDEYMRVVGFLTPVSSWNSTRRNFEAPRRKFYKFVNPK</sequence>
<dbReference type="PANTHER" id="PTHR21075:SF0">
    <property type="entry name" value="ANAEROBIC RIBONUCLEOSIDE-TRIPHOSPHATE REDUCTASE"/>
    <property type="match status" value="1"/>
</dbReference>
<dbReference type="GO" id="GO:0031250">
    <property type="term" value="C:anaerobic ribonucleoside-triphosphate reductase complex"/>
    <property type="evidence" value="ECO:0007669"/>
    <property type="project" value="TreeGrafter"/>
</dbReference>
<dbReference type="GO" id="GO:0006260">
    <property type="term" value="P:DNA replication"/>
    <property type="evidence" value="ECO:0007669"/>
    <property type="project" value="InterPro"/>
</dbReference>
<dbReference type="NCBIfam" id="NF006127">
    <property type="entry name" value="PRK08271.1"/>
    <property type="match status" value="1"/>
</dbReference>
<gene>
    <name evidence="1" type="ORF">BWY04_01055</name>
</gene>
<name>A0A1V5ZLT3_9BACT</name>
<dbReference type="Pfam" id="PF13597">
    <property type="entry name" value="NRDD"/>
    <property type="match status" value="1"/>
</dbReference>
<dbReference type="GO" id="GO:0004748">
    <property type="term" value="F:ribonucleoside-diphosphate reductase activity, thioredoxin disulfide as acceptor"/>
    <property type="evidence" value="ECO:0007669"/>
    <property type="project" value="TreeGrafter"/>
</dbReference>
<dbReference type="Gene3D" id="3.20.70.20">
    <property type="match status" value="1"/>
</dbReference>
<reference evidence="1" key="1">
    <citation type="submission" date="2017-02" db="EMBL/GenBank/DDBJ databases">
        <title>Delving into the versatile metabolic prowess of the omnipresent phylum Bacteroidetes.</title>
        <authorList>
            <person name="Nobu M.K."/>
            <person name="Mei R."/>
            <person name="Narihiro T."/>
            <person name="Kuroda K."/>
            <person name="Liu W.-T."/>
        </authorList>
    </citation>
    <scope>NUCLEOTIDE SEQUENCE</scope>
    <source>
        <strain evidence="1">ADurb.Bin160</strain>
    </source>
</reference>
<dbReference type="AlphaFoldDB" id="A0A1V5ZLT3"/>